<dbReference type="Proteomes" id="UP000828251">
    <property type="component" value="Unassembled WGS sequence"/>
</dbReference>
<evidence type="ECO:0000256" key="1">
    <source>
        <dbReference type="SAM" id="Coils"/>
    </source>
</evidence>
<accession>A0A9D3V6J4</accession>
<proteinExistence type="predicted"/>
<gene>
    <name evidence="2" type="ORF">J1N35_025433</name>
</gene>
<sequence>MGKHKDAKTENKQLKEEVNSLKDDKLALEERLRAREESHQVELESQCHSHDLTFKKYQEDTQKNLIEAILEWKSNLILQAQVVASPLDLRKVNFVFLKDVSTYSFSFDVYHTKGESKKLSNESRGNQKVLSFHPCLLLKITMRAQH</sequence>
<organism evidence="2 3">
    <name type="scientific">Gossypium stocksii</name>
    <dbReference type="NCBI Taxonomy" id="47602"/>
    <lineage>
        <taxon>Eukaryota</taxon>
        <taxon>Viridiplantae</taxon>
        <taxon>Streptophyta</taxon>
        <taxon>Embryophyta</taxon>
        <taxon>Tracheophyta</taxon>
        <taxon>Spermatophyta</taxon>
        <taxon>Magnoliopsida</taxon>
        <taxon>eudicotyledons</taxon>
        <taxon>Gunneridae</taxon>
        <taxon>Pentapetalae</taxon>
        <taxon>rosids</taxon>
        <taxon>malvids</taxon>
        <taxon>Malvales</taxon>
        <taxon>Malvaceae</taxon>
        <taxon>Malvoideae</taxon>
        <taxon>Gossypium</taxon>
    </lineage>
</organism>
<name>A0A9D3V6J4_9ROSI</name>
<keyword evidence="3" id="KW-1185">Reference proteome</keyword>
<keyword evidence="1" id="KW-0175">Coiled coil</keyword>
<feature type="coiled-coil region" evidence="1">
    <location>
        <begin position="4"/>
        <end position="38"/>
    </location>
</feature>
<dbReference type="AlphaFoldDB" id="A0A9D3V6J4"/>
<evidence type="ECO:0000313" key="3">
    <source>
        <dbReference type="Proteomes" id="UP000828251"/>
    </source>
</evidence>
<reference evidence="2 3" key="1">
    <citation type="journal article" date="2021" name="Plant Biotechnol. J.">
        <title>Multi-omics assisted identification of the key and species-specific regulatory components of drought-tolerant mechanisms in Gossypium stocksii.</title>
        <authorList>
            <person name="Yu D."/>
            <person name="Ke L."/>
            <person name="Zhang D."/>
            <person name="Wu Y."/>
            <person name="Sun Y."/>
            <person name="Mei J."/>
            <person name="Sun J."/>
            <person name="Sun Y."/>
        </authorList>
    </citation>
    <scope>NUCLEOTIDE SEQUENCE [LARGE SCALE GENOMIC DNA]</scope>
    <source>
        <strain evidence="3">cv. E1</strain>
        <tissue evidence="2">Leaf</tissue>
    </source>
</reference>
<evidence type="ECO:0000313" key="2">
    <source>
        <dbReference type="EMBL" id="KAH1073105.1"/>
    </source>
</evidence>
<dbReference type="EMBL" id="JAIQCV010000008">
    <property type="protein sequence ID" value="KAH1073105.1"/>
    <property type="molecule type" value="Genomic_DNA"/>
</dbReference>
<comment type="caution">
    <text evidence="2">The sequence shown here is derived from an EMBL/GenBank/DDBJ whole genome shotgun (WGS) entry which is preliminary data.</text>
</comment>
<protein>
    <submittedName>
        <fullName evidence="2">Uncharacterized protein</fullName>
    </submittedName>
</protein>